<reference evidence="1 2" key="1">
    <citation type="submission" date="2015-09" db="EMBL/GenBank/DDBJ databases">
        <title>A metagenomics-based metabolic model of nitrate-dependent anaerobic oxidation of methane by Methanoperedens-like archaea.</title>
        <authorList>
            <person name="Arshad A."/>
            <person name="Speth D.R."/>
            <person name="De Graaf R.M."/>
            <person name="Op Den Camp H.J."/>
            <person name="Jetten M.S."/>
            <person name="Welte C.U."/>
        </authorList>
    </citation>
    <scope>NUCLEOTIDE SEQUENCE [LARGE SCALE GENOMIC DNA]</scope>
</reference>
<gene>
    <name evidence="1" type="ORF">MPEBLZ_01814</name>
</gene>
<name>A0A0P8CKM0_9EURY</name>
<protein>
    <recommendedName>
        <fullName evidence="3">GIY-YIG domain-containing protein</fullName>
    </recommendedName>
</protein>
<evidence type="ECO:0000313" key="1">
    <source>
        <dbReference type="EMBL" id="KPQ43630.1"/>
    </source>
</evidence>
<evidence type="ECO:0008006" key="3">
    <source>
        <dbReference type="Google" id="ProtNLM"/>
    </source>
</evidence>
<comment type="caution">
    <text evidence="1">The sequence shown here is derived from an EMBL/GenBank/DDBJ whole genome shotgun (WGS) entry which is preliminary data.</text>
</comment>
<accession>A0A0P8CKM0</accession>
<dbReference type="InterPro" id="IPR002837">
    <property type="entry name" value="DUF123"/>
</dbReference>
<proteinExistence type="predicted"/>
<dbReference type="AlphaFoldDB" id="A0A0P8CKM0"/>
<dbReference type="CDD" id="cd10441">
    <property type="entry name" value="GIY-YIG_COG1833"/>
    <property type="match status" value="1"/>
</dbReference>
<organism evidence="1 2">
    <name type="scientific">Candidatus Methanoperedens nitratireducens</name>
    <dbReference type="NCBI Taxonomy" id="1392998"/>
    <lineage>
        <taxon>Archaea</taxon>
        <taxon>Methanobacteriati</taxon>
        <taxon>Methanobacteriota</taxon>
        <taxon>Stenosarchaea group</taxon>
        <taxon>Methanomicrobia</taxon>
        <taxon>Methanosarcinales</taxon>
        <taxon>ANME-2 cluster</taxon>
        <taxon>Candidatus Methanoperedentaceae</taxon>
        <taxon>Candidatus Methanoperedens</taxon>
    </lineage>
</organism>
<dbReference type="Pfam" id="PF01986">
    <property type="entry name" value="DUF123"/>
    <property type="match status" value="1"/>
</dbReference>
<dbReference type="Proteomes" id="UP000050360">
    <property type="component" value="Unassembled WGS sequence"/>
</dbReference>
<dbReference type="PANTHER" id="PTHR37460:SF1">
    <property type="entry name" value="ENDONUCLEASE III"/>
    <property type="match status" value="1"/>
</dbReference>
<dbReference type="PANTHER" id="PTHR37460">
    <property type="entry name" value="ENDONUCLEASE III"/>
    <property type="match status" value="1"/>
</dbReference>
<evidence type="ECO:0000313" key="2">
    <source>
        <dbReference type="Proteomes" id="UP000050360"/>
    </source>
</evidence>
<sequence>MKGTYVLILRLNHNIDLTIGKLGDFHFKSGYYYYIGSALGTGGFKRVTRHFNVASGSNSTRKWHIDHLLPRSEVICAVLLPTCEALECKAAQTLLEFSQFIPGFGCSDCTCKSHLFFHESDITNDLIRIANKLAGNESIIIYPGM</sequence>
<dbReference type="EMBL" id="LKCM01000137">
    <property type="protein sequence ID" value="KPQ43630.1"/>
    <property type="molecule type" value="Genomic_DNA"/>
</dbReference>